<feature type="compositionally biased region" description="Low complexity" evidence="1">
    <location>
        <begin position="244"/>
        <end position="266"/>
    </location>
</feature>
<comment type="caution">
    <text evidence="2">The sequence shown here is derived from an EMBL/GenBank/DDBJ whole genome shotgun (WGS) entry which is preliminary data.</text>
</comment>
<dbReference type="Pfam" id="PF06999">
    <property type="entry name" value="Suc_Fer-like"/>
    <property type="match status" value="1"/>
</dbReference>
<dbReference type="Proteomes" id="UP000726737">
    <property type="component" value="Unassembled WGS sequence"/>
</dbReference>
<reference evidence="2" key="1">
    <citation type="journal article" date="2020" name="Fungal Divers.">
        <title>Resolving the Mortierellaceae phylogeny through synthesis of multi-gene phylogenetics and phylogenomics.</title>
        <authorList>
            <person name="Vandepol N."/>
            <person name="Liber J."/>
            <person name="Desiro A."/>
            <person name="Na H."/>
            <person name="Kennedy M."/>
            <person name="Barry K."/>
            <person name="Grigoriev I.V."/>
            <person name="Miller A.N."/>
            <person name="O'Donnell K."/>
            <person name="Stajich J.E."/>
            <person name="Bonito G."/>
        </authorList>
    </citation>
    <scope>NUCLEOTIDE SEQUENCE</scope>
    <source>
        <strain evidence="2">KOD948</strain>
    </source>
</reference>
<gene>
    <name evidence="2" type="ORF">BG011_003302</name>
</gene>
<proteinExistence type="predicted"/>
<dbReference type="PANTHER" id="PTHR31902">
    <property type="entry name" value="ACTIN PATCHES DISTAL PROTEIN 1"/>
    <property type="match status" value="1"/>
</dbReference>
<accession>A0A9P6UAE0</accession>
<dbReference type="EMBL" id="JAAAJA010000022">
    <property type="protein sequence ID" value="KAG0266094.1"/>
    <property type="molecule type" value="Genomic_DNA"/>
</dbReference>
<dbReference type="InterPro" id="IPR036249">
    <property type="entry name" value="Thioredoxin-like_sf"/>
</dbReference>
<organism evidence="2 3">
    <name type="scientific">Mortierella polycephala</name>
    <dbReference type="NCBI Taxonomy" id="41804"/>
    <lineage>
        <taxon>Eukaryota</taxon>
        <taxon>Fungi</taxon>
        <taxon>Fungi incertae sedis</taxon>
        <taxon>Mucoromycota</taxon>
        <taxon>Mortierellomycotina</taxon>
        <taxon>Mortierellomycetes</taxon>
        <taxon>Mortierellales</taxon>
        <taxon>Mortierellaceae</taxon>
        <taxon>Mortierella</taxon>
    </lineage>
</organism>
<feature type="region of interest" description="Disordered" evidence="1">
    <location>
        <begin position="244"/>
        <end position="295"/>
    </location>
</feature>
<dbReference type="OrthoDB" id="10253744at2759"/>
<evidence type="ECO:0000313" key="2">
    <source>
        <dbReference type="EMBL" id="KAG0266094.1"/>
    </source>
</evidence>
<dbReference type="SUPFAM" id="SSF52833">
    <property type="entry name" value="Thioredoxin-like"/>
    <property type="match status" value="1"/>
</dbReference>
<dbReference type="PANTHER" id="PTHR31902:SF14">
    <property type="entry name" value="ACTIN PATCHES DISTAL PROTEIN 1"/>
    <property type="match status" value="1"/>
</dbReference>
<dbReference type="CDD" id="cd03062">
    <property type="entry name" value="TRX_Fd_Sucrase"/>
    <property type="match status" value="1"/>
</dbReference>
<dbReference type="AlphaFoldDB" id="A0A9P6UAE0"/>
<sequence length="431" mass="47366">MVIITAAIALSAVKDLFSSNSNNNNPNNPNTLNTNVAETPIKKDDPNAVPYVSVSDCNACPAPCADQDHPHYPSYLKMDHETPLLNSMKTYTRHVLISTGQDDWAAHIDDDKDSLAPYLQKAITEGQERLKEANGGQDLPRIVLTNSSRPSESWGEPGWQVVILPDQIVVNNVTAEKCDDFFEAFLKPSVGYFADHSQSNSSDLAVEKDQGARRISSNCNATVQKGAMSITAIQSSTQTIVTTTTTTSASSTTTATANTATVSAANESSQKPDSHDHHRHHQNHQHNGSFDDTIDQTRKVTAGKTTFIAHRWKPKAAIMICSHRKRDKRCGVTAAILKKEFIQILRSKDLFGYGDCEDDVEIWLISHIGGHKFAGNVIVHRSEGMAVWYGRVDPCHAQAIVDVTVEKGQVIQELHRGSMLGSFDHSRKIAW</sequence>
<evidence type="ECO:0000256" key="1">
    <source>
        <dbReference type="SAM" id="MobiDB-lite"/>
    </source>
</evidence>
<protein>
    <recommendedName>
        <fullName evidence="4">Sucrase/ferredoxin-like-domain-containing protein</fullName>
    </recommendedName>
</protein>
<evidence type="ECO:0000313" key="3">
    <source>
        <dbReference type="Proteomes" id="UP000726737"/>
    </source>
</evidence>
<evidence type="ECO:0008006" key="4">
    <source>
        <dbReference type="Google" id="ProtNLM"/>
    </source>
</evidence>
<keyword evidence="3" id="KW-1185">Reference proteome</keyword>
<dbReference type="InterPro" id="IPR009737">
    <property type="entry name" value="Aim32/Apd1-like"/>
</dbReference>
<name>A0A9P6UAE0_9FUNG</name>
<dbReference type="Gene3D" id="3.40.30.10">
    <property type="entry name" value="Glutaredoxin"/>
    <property type="match status" value="1"/>
</dbReference>